<dbReference type="EMBL" id="JBHTJT010000030">
    <property type="protein sequence ID" value="MFD0980759.1"/>
    <property type="molecule type" value="Genomic_DNA"/>
</dbReference>
<accession>A0ABW3ISE3</accession>
<gene>
    <name evidence="1" type="ORF">ACFQ2S_13990</name>
</gene>
<comment type="caution">
    <text evidence="1">The sequence shown here is derived from an EMBL/GenBank/DDBJ whole genome shotgun (WGS) entry which is preliminary data.</text>
</comment>
<dbReference type="SUPFAM" id="SSF143744">
    <property type="entry name" value="GlcG-like"/>
    <property type="match status" value="1"/>
</dbReference>
<dbReference type="InterPro" id="IPR052517">
    <property type="entry name" value="GlcG_carb_metab_protein"/>
</dbReference>
<organism evidence="1 2">
    <name type="scientific">Tropicimonas aquimaris</name>
    <dbReference type="NCBI Taxonomy" id="914152"/>
    <lineage>
        <taxon>Bacteria</taxon>
        <taxon>Pseudomonadati</taxon>
        <taxon>Pseudomonadota</taxon>
        <taxon>Alphaproteobacteria</taxon>
        <taxon>Rhodobacterales</taxon>
        <taxon>Roseobacteraceae</taxon>
        <taxon>Tropicimonas</taxon>
    </lineage>
</organism>
<dbReference type="PANTHER" id="PTHR34309:SF10">
    <property type="entry name" value="SLR1406 PROTEIN"/>
    <property type="match status" value="1"/>
</dbReference>
<evidence type="ECO:0000313" key="2">
    <source>
        <dbReference type="Proteomes" id="UP001597108"/>
    </source>
</evidence>
<sequence length="143" mass="14339">MTELNLEACRRIVQAALAKGVSLGCAPMSAAVLDAGGNVLAFERADGTPPGRFEVARAKAYGTVMLHKGGRAQEALAEARPQVAAALGGAFDGKFFPLKGGVLVRDGAGRVLGAVGVTGDSPDNDEACAVAGVEAVEGFVAEA</sequence>
<dbReference type="InterPro" id="IPR005624">
    <property type="entry name" value="PduO/GlcC-like"/>
</dbReference>
<keyword evidence="2" id="KW-1185">Reference proteome</keyword>
<dbReference type="Gene3D" id="3.30.450.150">
    <property type="entry name" value="Haem-degrading domain"/>
    <property type="match status" value="1"/>
</dbReference>
<reference evidence="2" key="1">
    <citation type="journal article" date="2019" name="Int. J. Syst. Evol. Microbiol.">
        <title>The Global Catalogue of Microorganisms (GCM) 10K type strain sequencing project: providing services to taxonomists for standard genome sequencing and annotation.</title>
        <authorList>
            <consortium name="The Broad Institute Genomics Platform"/>
            <consortium name="The Broad Institute Genome Sequencing Center for Infectious Disease"/>
            <person name="Wu L."/>
            <person name="Ma J."/>
        </authorList>
    </citation>
    <scope>NUCLEOTIDE SEQUENCE [LARGE SCALE GENOMIC DNA]</scope>
    <source>
        <strain evidence="2">CCUG 60524</strain>
    </source>
</reference>
<proteinExistence type="predicted"/>
<protein>
    <submittedName>
        <fullName evidence="1">Heme-binding protein</fullName>
    </submittedName>
</protein>
<dbReference type="Proteomes" id="UP001597108">
    <property type="component" value="Unassembled WGS sequence"/>
</dbReference>
<dbReference type="PANTHER" id="PTHR34309">
    <property type="entry name" value="SLR1406 PROTEIN"/>
    <property type="match status" value="1"/>
</dbReference>
<dbReference type="RefSeq" id="WP_386075335.1">
    <property type="nucleotide sequence ID" value="NZ_JBHTJT010000030.1"/>
</dbReference>
<name>A0ABW3ISE3_9RHOB</name>
<evidence type="ECO:0000313" key="1">
    <source>
        <dbReference type="EMBL" id="MFD0980759.1"/>
    </source>
</evidence>
<dbReference type="InterPro" id="IPR038084">
    <property type="entry name" value="PduO/GlcC-like_sf"/>
</dbReference>
<dbReference type="Pfam" id="PF03928">
    <property type="entry name" value="HbpS-like"/>
    <property type="match status" value="1"/>
</dbReference>